<feature type="region of interest" description="Disordered" evidence="1">
    <location>
        <begin position="1"/>
        <end position="141"/>
    </location>
</feature>
<accession>A0AAE0IVX3</accession>
<dbReference type="EMBL" id="JAUEPO010000002">
    <property type="protein sequence ID" value="KAK3332212.1"/>
    <property type="molecule type" value="Genomic_DNA"/>
</dbReference>
<dbReference type="AlphaFoldDB" id="A0AAE0IVX3"/>
<keyword evidence="3" id="KW-1185">Reference proteome</keyword>
<gene>
    <name evidence="2" type="ORF">B0T19DRAFT_482546</name>
</gene>
<organism evidence="2 3">
    <name type="scientific">Cercophora scortea</name>
    <dbReference type="NCBI Taxonomy" id="314031"/>
    <lineage>
        <taxon>Eukaryota</taxon>
        <taxon>Fungi</taxon>
        <taxon>Dikarya</taxon>
        <taxon>Ascomycota</taxon>
        <taxon>Pezizomycotina</taxon>
        <taxon>Sordariomycetes</taxon>
        <taxon>Sordariomycetidae</taxon>
        <taxon>Sordariales</taxon>
        <taxon>Lasiosphaeriaceae</taxon>
        <taxon>Cercophora</taxon>
    </lineage>
</organism>
<comment type="caution">
    <text evidence="2">The sequence shown here is derived from an EMBL/GenBank/DDBJ whole genome shotgun (WGS) entry which is preliminary data.</text>
</comment>
<feature type="compositionally biased region" description="Acidic residues" evidence="1">
    <location>
        <begin position="77"/>
        <end position="90"/>
    </location>
</feature>
<feature type="compositionally biased region" description="Polar residues" evidence="1">
    <location>
        <begin position="94"/>
        <end position="106"/>
    </location>
</feature>
<evidence type="ECO:0000313" key="2">
    <source>
        <dbReference type="EMBL" id="KAK3332212.1"/>
    </source>
</evidence>
<reference evidence="2" key="2">
    <citation type="submission" date="2023-06" db="EMBL/GenBank/DDBJ databases">
        <authorList>
            <consortium name="Lawrence Berkeley National Laboratory"/>
            <person name="Haridas S."/>
            <person name="Hensen N."/>
            <person name="Bonometti L."/>
            <person name="Westerberg I."/>
            <person name="Brannstrom I.O."/>
            <person name="Guillou S."/>
            <person name="Cros-Aarteil S."/>
            <person name="Calhoun S."/>
            <person name="Kuo A."/>
            <person name="Mondo S."/>
            <person name="Pangilinan J."/>
            <person name="Riley R."/>
            <person name="Labutti K."/>
            <person name="Andreopoulos B."/>
            <person name="Lipzen A."/>
            <person name="Chen C."/>
            <person name="Yanf M."/>
            <person name="Daum C."/>
            <person name="Ng V."/>
            <person name="Clum A."/>
            <person name="Steindorff A."/>
            <person name="Ohm R."/>
            <person name="Martin F."/>
            <person name="Silar P."/>
            <person name="Natvig D."/>
            <person name="Lalanne C."/>
            <person name="Gautier V."/>
            <person name="Ament-Velasquez S.L."/>
            <person name="Kruys A."/>
            <person name="Hutchinson M.I."/>
            <person name="Powell A.J."/>
            <person name="Barry K."/>
            <person name="Miller A.N."/>
            <person name="Grigoriev I.V."/>
            <person name="Debuchy R."/>
            <person name="Gladieux P."/>
            <person name="Thoren M.H."/>
            <person name="Johannesson H."/>
        </authorList>
    </citation>
    <scope>NUCLEOTIDE SEQUENCE</scope>
    <source>
        <strain evidence="2">SMH4131-1</strain>
    </source>
</reference>
<reference evidence="2" key="1">
    <citation type="journal article" date="2023" name="Mol. Phylogenet. Evol.">
        <title>Genome-scale phylogeny and comparative genomics of the fungal order Sordariales.</title>
        <authorList>
            <person name="Hensen N."/>
            <person name="Bonometti L."/>
            <person name="Westerberg I."/>
            <person name="Brannstrom I.O."/>
            <person name="Guillou S."/>
            <person name="Cros-Aarteil S."/>
            <person name="Calhoun S."/>
            <person name="Haridas S."/>
            <person name="Kuo A."/>
            <person name="Mondo S."/>
            <person name="Pangilinan J."/>
            <person name="Riley R."/>
            <person name="LaButti K."/>
            <person name="Andreopoulos B."/>
            <person name="Lipzen A."/>
            <person name="Chen C."/>
            <person name="Yan M."/>
            <person name="Daum C."/>
            <person name="Ng V."/>
            <person name="Clum A."/>
            <person name="Steindorff A."/>
            <person name="Ohm R.A."/>
            <person name="Martin F."/>
            <person name="Silar P."/>
            <person name="Natvig D.O."/>
            <person name="Lalanne C."/>
            <person name="Gautier V."/>
            <person name="Ament-Velasquez S.L."/>
            <person name="Kruys A."/>
            <person name="Hutchinson M.I."/>
            <person name="Powell A.J."/>
            <person name="Barry K."/>
            <person name="Miller A.N."/>
            <person name="Grigoriev I.V."/>
            <person name="Debuchy R."/>
            <person name="Gladieux P."/>
            <person name="Hiltunen Thoren M."/>
            <person name="Johannesson H."/>
        </authorList>
    </citation>
    <scope>NUCLEOTIDE SEQUENCE</scope>
    <source>
        <strain evidence="2">SMH4131-1</strain>
    </source>
</reference>
<evidence type="ECO:0000313" key="3">
    <source>
        <dbReference type="Proteomes" id="UP001286456"/>
    </source>
</evidence>
<proteinExistence type="predicted"/>
<feature type="region of interest" description="Disordered" evidence="1">
    <location>
        <begin position="392"/>
        <end position="474"/>
    </location>
</feature>
<evidence type="ECO:0000256" key="1">
    <source>
        <dbReference type="SAM" id="MobiDB-lite"/>
    </source>
</evidence>
<feature type="region of interest" description="Disordered" evidence="1">
    <location>
        <begin position="274"/>
        <end position="341"/>
    </location>
</feature>
<dbReference type="Proteomes" id="UP001286456">
    <property type="component" value="Unassembled WGS sequence"/>
</dbReference>
<feature type="compositionally biased region" description="Basic and acidic residues" evidence="1">
    <location>
        <begin position="214"/>
        <end position="240"/>
    </location>
</feature>
<feature type="region of interest" description="Disordered" evidence="1">
    <location>
        <begin position="180"/>
        <end position="250"/>
    </location>
</feature>
<feature type="compositionally biased region" description="Polar residues" evidence="1">
    <location>
        <begin position="274"/>
        <end position="289"/>
    </location>
</feature>
<protein>
    <submittedName>
        <fullName evidence="2">Uncharacterized protein</fullName>
    </submittedName>
</protein>
<feature type="compositionally biased region" description="Acidic residues" evidence="1">
    <location>
        <begin position="120"/>
        <end position="131"/>
    </location>
</feature>
<sequence length="544" mass="59817">MFKRSKGRKDGEAAAARSPDAEAGRPDRIGRFGQLVIERGQNWFGRRRRNSTLASSRYRAPTPHPTVRLQGAKAGENEDENDGDDDDDADANFTPGQSTDNTTPPTSKEERRGLWVPEQGQEEEEDDDDSYMGESPGGHYKFHPKYRDFVKKKGVMVVQPTVPLPEPSRAVFDRVEKWLDAQPDLSKSPWPDTTEDSDTSSRRLLASRPANYRSEADLQARQYEHADLRSKQEPSEHGSTSKDPTTCTKSALRHHADPFPLFPASVGTPLAEQSINSFPSRTSSPLASNQDRDRLTIRTGNTGRTHSYRDRTFPYQSQRWEPRSPAGSSSPPLIYPPHRGIHGASSSNSLIAARHMHDQHLAFYQKQEPTVTTNLLKAPSIPPLAALASLNMDTTSPSPSPPYSARCFSEPTTGSNLKAGTDTQNPANSYELSPTASALPHPTSNVNLKENINPTSADSSSIEKNSENAEPARPRVIVPSIAESLAREGLGPTSRSRHRIIADAGYDWGGASSDARLQEIRGLNGSAASSVRKMIEDMEARNMF</sequence>
<feature type="compositionally biased region" description="Basic and acidic residues" evidence="1">
    <location>
        <begin position="19"/>
        <end position="30"/>
    </location>
</feature>
<feature type="compositionally biased region" description="Polar residues" evidence="1">
    <location>
        <begin position="410"/>
        <end position="463"/>
    </location>
</feature>
<name>A0AAE0IVX3_9PEZI</name>
<feature type="compositionally biased region" description="Basic and acidic residues" evidence="1">
    <location>
        <begin position="464"/>
        <end position="473"/>
    </location>
</feature>